<feature type="region of interest" description="Disordered" evidence="1">
    <location>
        <begin position="387"/>
        <end position="409"/>
    </location>
</feature>
<evidence type="ECO:0000313" key="2">
    <source>
        <dbReference type="Proteomes" id="UP000515163"/>
    </source>
</evidence>
<dbReference type="InterPro" id="IPR028043">
    <property type="entry name" value="PAAT-like"/>
</dbReference>
<dbReference type="KEGG" id="aten:116296822"/>
<feature type="region of interest" description="Disordered" evidence="1">
    <location>
        <begin position="476"/>
        <end position="499"/>
    </location>
</feature>
<protein>
    <submittedName>
        <fullName evidence="3">Uncharacterized protein LOC116296822</fullName>
    </submittedName>
</protein>
<evidence type="ECO:0000256" key="1">
    <source>
        <dbReference type="SAM" id="MobiDB-lite"/>
    </source>
</evidence>
<dbReference type="OrthoDB" id="5981473at2759"/>
<accession>A0A6P8HZR7</accession>
<dbReference type="Pfam" id="PF14958">
    <property type="entry name" value="PAAT-like"/>
    <property type="match status" value="1"/>
</dbReference>
<sequence length="499" mass="55340">MDLEEIASYWARFHISFSWDYPEGLDLQAVQQAVFHVVGESDARSQDQLVVGSVQSAGAGVILTQPVPVSDNVPCEMSFTAHPMSDDFCIKDIVIVSEARNVELYVDNSYAKTAKGIMLTIKKGRKVALFETEFDLSEYVHGKCKCAVKFLSFPNIHALRIQTIVVKVAKKTPSLQQRSDISAMQSLIPGAVDLTVVKEFIKTSGKELTPEAEKLLTSLEQLQLAKNVQLRQSRPRSHSVDGQNKLHQDFELPQHRFSVASDGSLLQQAIIRARELEEEEQYNKMGPVGSPESDDGYVNMLAGLMINKNNRRENGPLPIHNGEAIPNGDGHADMLAQARWEAYVQNRLRPTRQVEQRPRNASFVCSTSTPSLHVQGGHCYDEREALRHNMDSPPSPPLPQNSNKVSSAPELGSKSRCVSCGCPGCLSVYNSIATTIYATEERIMAKVENKILHLQRHIDSQFDALYQALQTKPEHFNAHNQGGLPSRRRGSAKVGDTSV</sequence>
<dbReference type="AlphaFoldDB" id="A0A6P8HZR7"/>
<dbReference type="PANTHER" id="PTHR14787:SF1">
    <property type="entry name" value="ATPASE PAAT"/>
    <property type="match status" value="1"/>
</dbReference>
<name>A0A6P8HZR7_ACTTE</name>
<dbReference type="RefSeq" id="XP_031560781.1">
    <property type="nucleotide sequence ID" value="XM_031704921.1"/>
</dbReference>
<dbReference type="Proteomes" id="UP000515163">
    <property type="component" value="Unplaced"/>
</dbReference>
<organism evidence="2 3">
    <name type="scientific">Actinia tenebrosa</name>
    <name type="common">Australian red waratah sea anemone</name>
    <dbReference type="NCBI Taxonomy" id="6105"/>
    <lineage>
        <taxon>Eukaryota</taxon>
        <taxon>Metazoa</taxon>
        <taxon>Cnidaria</taxon>
        <taxon>Anthozoa</taxon>
        <taxon>Hexacorallia</taxon>
        <taxon>Actiniaria</taxon>
        <taxon>Actiniidae</taxon>
        <taxon>Actinia</taxon>
    </lineage>
</organism>
<evidence type="ECO:0000313" key="3">
    <source>
        <dbReference type="RefSeq" id="XP_031560781.1"/>
    </source>
</evidence>
<dbReference type="PANTHER" id="PTHR14787">
    <property type="entry name" value="C10ORF188 FAMILY MEMBER"/>
    <property type="match status" value="1"/>
</dbReference>
<proteinExistence type="predicted"/>
<keyword evidence="2" id="KW-1185">Reference proteome</keyword>
<dbReference type="InParanoid" id="A0A6P8HZR7"/>
<gene>
    <name evidence="3" type="primary">LOC116296822</name>
</gene>
<dbReference type="GeneID" id="116296822"/>
<reference evidence="3" key="1">
    <citation type="submission" date="2025-08" db="UniProtKB">
        <authorList>
            <consortium name="RefSeq"/>
        </authorList>
    </citation>
    <scope>IDENTIFICATION</scope>
    <source>
        <tissue evidence="3">Tentacle</tissue>
    </source>
</reference>